<proteinExistence type="predicted"/>
<keyword evidence="4" id="KW-1185">Reference proteome</keyword>
<dbReference type="RefSeq" id="WP_341580825.1">
    <property type="nucleotide sequence ID" value="NZ_CP101118.1"/>
</dbReference>
<evidence type="ECO:0000259" key="2">
    <source>
        <dbReference type="Pfam" id="PF18602"/>
    </source>
</evidence>
<dbReference type="EMBL" id="CP101118">
    <property type="protein sequence ID" value="WZF87068.1"/>
    <property type="molecule type" value="Genomic_DNA"/>
</dbReference>
<organism evidence="3 4">
    <name type="scientific">Marinobacter metalliresistant</name>
    <dbReference type="NCBI Taxonomy" id="2961995"/>
    <lineage>
        <taxon>Bacteria</taxon>
        <taxon>Pseudomonadati</taxon>
        <taxon>Pseudomonadota</taxon>
        <taxon>Gammaproteobacteria</taxon>
        <taxon>Pseudomonadales</taxon>
        <taxon>Marinobacteraceae</taxon>
        <taxon>Marinobacter</taxon>
    </lineage>
</organism>
<dbReference type="Pfam" id="PF18602">
    <property type="entry name" value="Rap1a"/>
    <property type="match status" value="1"/>
</dbReference>
<gene>
    <name evidence="3" type="ORF">NLK58_11900</name>
</gene>
<dbReference type="Proteomes" id="UP001475781">
    <property type="component" value="Chromosome"/>
</dbReference>
<feature type="domain" description="Rap1a immunity protein" evidence="2">
    <location>
        <begin position="24"/>
        <end position="122"/>
    </location>
</feature>
<keyword evidence="1" id="KW-0732">Signal</keyword>
<evidence type="ECO:0000313" key="3">
    <source>
        <dbReference type="EMBL" id="WZF87068.1"/>
    </source>
</evidence>
<dbReference type="InterPro" id="IPR041238">
    <property type="entry name" value="Rap1a"/>
</dbReference>
<evidence type="ECO:0000313" key="4">
    <source>
        <dbReference type="Proteomes" id="UP001475781"/>
    </source>
</evidence>
<accession>A0ABZ2VX65</accession>
<sequence length="123" mass="13796">MSYKKLSWFFSLFIVFSFQANADGNDLLQKCNKAVQFMDSPPENPDFGSIGFCLGMMQGITNLNSVYEIRLEDEALFCGPEDGINNGQATRIVVKYLKDNPQDLHQHEGVLAIAAFMDAYPCE</sequence>
<feature type="signal peptide" evidence="1">
    <location>
        <begin position="1"/>
        <end position="22"/>
    </location>
</feature>
<feature type="chain" id="PRO_5047078738" description="Rap1a immunity protein domain-containing protein" evidence="1">
    <location>
        <begin position="23"/>
        <end position="123"/>
    </location>
</feature>
<name>A0ABZ2VX65_9GAMM</name>
<reference evidence="3 4" key="1">
    <citation type="submission" date="2022-07" db="EMBL/GenBank/DDBJ databases">
        <title>A copper resistant bacterium isolated from sediment samples of deep sea hydrothermal areas.</title>
        <authorList>
            <person name="Zeng X."/>
        </authorList>
    </citation>
    <scope>NUCLEOTIDE SEQUENCE [LARGE SCALE GENOMIC DNA]</scope>
    <source>
        <strain evidence="4">CuT 6</strain>
    </source>
</reference>
<evidence type="ECO:0000256" key="1">
    <source>
        <dbReference type="SAM" id="SignalP"/>
    </source>
</evidence>
<protein>
    <recommendedName>
        <fullName evidence="2">Rap1a immunity protein domain-containing protein</fullName>
    </recommendedName>
</protein>